<dbReference type="AlphaFoldDB" id="R7UXV2"/>
<comment type="subcellular location">
    <subcellularLocation>
        <location evidence="1">Mitochondrion membrane</location>
        <topology evidence="1">Multi-pass membrane protein</topology>
    </subcellularLocation>
</comment>
<keyword evidence="5" id="KW-0813">Transport</keyword>
<evidence type="ECO:0000256" key="15">
    <source>
        <dbReference type="ARBA" id="ARBA00031025"/>
    </source>
</evidence>
<dbReference type="GO" id="GO:0003954">
    <property type="term" value="F:NADH dehydrogenase activity"/>
    <property type="evidence" value="ECO:0007669"/>
    <property type="project" value="TreeGrafter"/>
</dbReference>
<proteinExistence type="inferred from homology"/>
<accession>R7UXV2</accession>
<dbReference type="EMBL" id="KB299206">
    <property type="protein sequence ID" value="ELU08246.1"/>
    <property type="molecule type" value="Genomic_DNA"/>
</dbReference>
<evidence type="ECO:0000256" key="5">
    <source>
        <dbReference type="ARBA" id="ARBA00022448"/>
    </source>
</evidence>
<evidence type="ECO:0000313" key="21">
    <source>
        <dbReference type="EnsemblMetazoa" id="CapteP228675"/>
    </source>
</evidence>
<feature type="transmembrane region" description="Helical" evidence="17">
    <location>
        <begin position="42"/>
        <end position="70"/>
    </location>
</feature>
<dbReference type="InterPro" id="IPR003918">
    <property type="entry name" value="NADH_UbQ_OxRdtase"/>
</dbReference>
<evidence type="ECO:0000256" key="14">
    <source>
        <dbReference type="ARBA" id="ARBA00023136"/>
    </source>
</evidence>
<dbReference type="GO" id="GO:0015990">
    <property type="term" value="P:electron transport coupled proton transport"/>
    <property type="evidence" value="ECO:0007669"/>
    <property type="project" value="TreeGrafter"/>
</dbReference>
<dbReference type="PANTHER" id="PTHR43507">
    <property type="entry name" value="NADH-UBIQUINONE OXIDOREDUCTASE CHAIN 4"/>
    <property type="match status" value="1"/>
</dbReference>
<dbReference type="GO" id="GO:0031966">
    <property type="term" value="C:mitochondrial membrane"/>
    <property type="evidence" value="ECO:0007669"/>
    <property type="project" value="UniProtKB-SubCell"/>
</dbReference>
<dbReference type="PRINTS" id="PR01437">
    <property type="entry name" value="NUOXDRDTASE4"/>
</dbReference>
<name>R7UXV2_CAPTE</name>
<evidence type="ECO:0000256" key="11">
    <source>
        <dbReference type="ARBA" id="ARBA00023027"/>
    </source>
</evidence>
<keyword evidence="8" id="KW-1278">Translocase</keyword>
<keyword evidence="11" id="KW-0520">NAD</keyword>
<dbReference type="PANTHER" id="PTHR43507:SF20">
    <property type="entry name" value="NADH-UBIQUINONE OXIDOREDUCTASE CHAIN 4"/>
    <property type="match status" value="1"/>
</dbReference>
<reference evidence="21" key="3">
    <citation type="submission" date="2015-06" db="UniProtKB">
        <authorList>
            <consortium name="EnsemblMetazoa"/>
        </authorList>
    </citation>
    <scope>IDENTIFICATION</scope>
</reference>
<evidence type="ECO:0000256" key="2">
    <source>
        <dbReference type="ARBA" id="ARBA00009025"/>
    </source>
</evidence>
<evidence type="ECO:0000256" key="10">
    <source>
        <dbReference type="ARBA" id="ARBA00022989"/>
    </source>
</evidence>
<evidence type="ECO:0000256" key="3">
    <source>
        <dbReference type="ARBA" id="ARBA00012944"/>
    </source>
</evidence>
<organism evidence="20">
    <name type="scientific">Capitella teleta</name>
    <name type="common">Polychaete worm</name>
    <dbReference type="NCBI Taxonomy" id="283909"/>
    <lineage>
        <taxon>Eukaryota</taxon>
        <taxon>Metazoa</taxon>
        <taxon>Spiralia</taxon>
        <taxon>Lophotrochozoa</taxon>
        <taxon>Annelida</taxon>
        <taxon>Polychaeta</taxon>
        <taxon>Sedentaria</taxon>
        <taxon>Scolecida</taxon>
        <taxon>Capitellidae</taxon>
        <taxon>Capitella</taxon>
    </lineage>
</organism>
<feature type="transmembrane region" description="Helical" evidence="17">
    <location>
        <begin position="305"/>
        <end position="326"/>
    </location>
</feature>
<dbReference type="STRING" id="283909.R7UXV2"/>
<comment type="similarity">
    <text evidence="2">Belongs to the complex I subunit 4 family.</text>
</comment>
<feature type="transmembrane region" description="Helical" evidence="17">
    <location>
        <begin position="263"/>
        <end position="285"/>
    </location>
</feature>
<dbReference type="GO" id="GO:0048039">
    <property type="term" value="F:ubiquinone binding"/>
    <property type="evidence" value="ECO:0007669"/>
    <property type="project" value="TreeGrafter"/>
</dbReference>
<dbReference type="HOGENOM" id="CLU_850586_0_0_1"/>
<evidence type="ECO:0000256" key="6">
    <source>
        <dbReference type="ARBA" id="ARBA00022660"/>
    </source>
</evidence>
<keyword evidence="9" id="KW-0249">Electron transport</keyword>
<feature type="signal peptide" evidence="18">
    <location>
        <begin position="1"/>
        <end position="18"/>
    </location>
</feature>
<evidence type="ECO:0000313" key="20">
    <source>
        <dbReference type="EMBL" id="ELU08246.1"/>
    </source>
</evidence>
<dbReference type="OrthoDB" id="2394882at2759"/>
<dbReference type="EnsemblMetazoa" id="CapteT228675">
    <property type="protein sequence ID" value="CapteP228675"/>
    <property type="gene ID" value="CapteG228675"/>
</dbReference>
<evidence type="ECO:0000256" key="4">
    <source>
        <dbReference type="ARBA" id="ARBA00021006"/>
    </source>
</evidence>
<keyword evidence="14 17" id="KW-0472">Membrane</keyword>
<evidence type="ECO:0000313" key="22">
    <source>
        <dbReference type="Proteomes" id="UP000014760"/>
    </source>
</evidence>
<keyword evidence="13" id="KW-0496">Mitochondrion</keyword>
<reference evidence="22" key="1">
    <citation type="submission" date="2012-12" db="EMBL/GenBank/DDBJ databases">
        <authorList>
            <person name="Hellsten U."/>
            <person name="Grimwood J."/>
            <person name="Chapman J.A."/>
            <person name="Shapiro H."/>
            <person name="Aerts A."/>
            <person name="Otillar R.P."/>
            <person name="Terry A.Y."/>
            <person name="Boore J.L."/>
            <person name="Simakov O."/>
            <person name="Marletaz F."/>
            <person name="Cho S.-J."/>
            <person name="Edsinger-Gonzales E."/>
            <person name="Havlak P."/>
            <person name="Kuo D.-H."/>
            <person name="Larsson T."/>
            <person name="Lv J."/>
            <person name="Arendt D."/>
            <person name="Savage R."/>
            <person name="Osoegawa K."/>
            <person name="de Jong P."/>
            <person name="Lindberg D.R."/>
            <person name="Seaver E.C."/>
            <person name="Weisblat D.A."/>
            <person name="Putnam N.H."/>
            <person name="Grigoriev I.V."/>
            <person name="Rokhsar D.S."/>
        </authorList>
    </citation>
    <scope>NUCLEOTIDE SEQUENCE</scope>
    <source>
        <strain evidence="22">I ESC-2004</strain>
    </source>
</reference>
<keyword evidence="22" id="KW-1185">Reference proteome</keyword>
<evidence type="ECO:0000256" key="8">
    <source>
        <dbReference type="ARBA" id="ARBA00022967"/>
    </source>
</evidence>
<keyword evidence="7 17" id="KW-0812">Transmembrane</keyword>
<comment type="catalytic activity">
    <reaction evidence="16">
        <text>a ubiquinone + NADH + 5 H(+)(in) = a ubiquinol + NAD(+) + 4 H(+)(out)</text>
        <dbReference type="Rhea" id="RHEA:29091"/>
        <dbReference type="Rhea" id="RHEA-COMP:9565"/>
        <dbReference type="Rhea" id="RHEA-COMP:9566"/>
        <dbReference type="ChEBI" id="CHEBI:15378"/>
        <dbReference type="ChEBI" id="CHEBI:16389"/>
        <dbReference type="ChEBI" id="CHEBI:17976"/>
        <dbReference type="ChEBI" id="CHEBI:57540"/>
        <dbReference type="ChEBI" id="CHEBI:57945"/>
        <dbReference type="EC" id="7.1.1.2"/>
    </reaction>
</comment>
<sequence length="327" mass="36690">MFWLSLIVLPLLVAPFRGYNFFILDEGLIYMATGGPRFNYLNFFYFLIGLLCLILVIFSLIPITIMVLGWGYQPERLQASNYLVLYTVGARLPLLVIICMMHFFNGHTSLYLSLWGVVSFYNLRVWWVLLIFAFLVKTPLYFFHLWLPKAHVEAPVAGSMILAGSISSRVCCLLTSVAVWGGVVCRLICLRQTDIKSLIAYSSVTHMGVIGALIIIISHGLVSSSMFLGAYIIMSANMGVPPTINLQREIILVARVVRVSKGFILPISLALFFSAAYRLLLYSSTQNGGLRGLSFFFFELSYRDLVAIFLHLVPAYILIVNGDLLIN</sequence>
<evidence type="ECO:0000256" key="1">
    <source>
        <dbReference type="ARBA" id="ARBA00004225"/>
    </source>
</evidence>
<keyword evidence="12" id="KW-0830">Ubiquinone</keyword>
<keyword evidence="6" id="KW-0679">Respiratory chain</keyword>
<feature type="transmembrane region" description="Helical" evidence="17">
    <location>
        <begin position="168"/>
        <end position="189"/>
    </location>
</feature>
<dbReference type="FunCoup" id="R7UXV2">
    <property type="interactions" value="89"/>
</dbReference>
<evidence type="ECO:0000256" key="18">
    <source>
        <dbReference type="SAM" id="SignalP"/>
    </source>
</evidence>
<feature type="chain" id="PRO_5008788490" description="NADH-ubiquinone oxidoreductase chain 4" evidence="18">
    <location>
        <begin position="19"/>
        <end position="327"/>
    </location>
</feature>
<keyword evidence="18" id="KW-0732">Signal</keyword>
<dbReference type="GO" id="GO:0042773">
    <property type="term" value="P:ATP synthesis coupled electron transport"/>
    <property type="evidence" value="ECO:0007669"/>
    <property type="project" value="InterPro"/>
</dbReference>
<feature type="transmembrane region" description="Helical" evidence="17">
    <location>
        <begin position="82"/>
        <end position="104"/>
    </location>
</feature>
<dbReference type="EC" id="7.1.1.2" evidence="3"/>
<evidence type="ECO:0000256" key="12">
    <source>
        <dbReference type="ARBA" id="ARBA00023075"/>
    </source>
</evidence>
<feature type="domain" description="NADH:quinone oxidoreductase/Mrp antiporter transmembrane" evidence="19">
    <location>
        <begin position="59"/>
        <end position="230"/>
    </location>
</feature>
<keyword evidence="10 17" id="KW-1133">Transmembrane helix</keyword>
<dbReference type="GO" id="GO:0008137">
    <property type="term" value="F:NADH dehydrogenase (ubiquinone) activity"/>
    <property type="evidence" value="ECO:0007669"/>
    <property type="project" value="UniProtKB-EC"/>
</dbReference>
<evidence type="ECO:0000259" key="19">
    <source>
        <dbReference type="Pfam" id="PF00361"/>
    </source>
</evidence>
<evidence type="ECO:0000256" key="7">
    <source>
        <dbReference type="ARBA" id="ARBA00022692"/>
    </source>
</evidence>
<evidence type="ECO:0000256" key="9">
    <source>
        <dbReference type="ARBA" id="ARBA00022982"/>
    </source>
</evidence>
<evidence type="ECO:0000256" key="17">
    <source>
        <dbReference type="SAM" id="Phobius"/>
    </source>
</evidence>
<evidence type="ECO:0000256" key="13">
    <source>
        <dbReference type="ARBA" id="ARBA00023128"/>
    </source>
</evidence>
<reference evidence="20 22" key="2">
    <citation type="journal article" date="2013" name="Nature">
        <title>Insights into bilaterian evolution from three spiralian genomes.</title>
        <authorList>
            <person name="Simakov O."/>
            <person name="Marletaz F."/>
            <person name="Cho S.J."/>
            <person name="Edsinger-Gonzales E."/>
            <person name="Havlak P."/>
            <person name="Hellsten U."/>
            <person name="Kuo D.H."/>
            <person name="Larsson T."/>
            <person name="Lv J."/>
            <person name="Arendt D."/>
            <person name="Savage R."/>
            <person name="Osoegawa K."/>
            <person name="de Jong P."/>
            <person name="Grimwood J."/>
            <person name="Chapman J.A."/>
            <person name="Shapiro H."/>
            <person name="Aerts A."/>
            <person name="Otillar R.P."/>
            <person name="Terry A.Y."/>
            <person name="Boore J.L."/>
            <person name="Grigoriev I.V."/>
            <person name="Lindberg D.R."/>
            <person name="Seaver E.C."/>
            <person name="Weisblat D.A."/>
            <person name="Putnam N.H."/>
            <person name="Rokhsar D.S."/>
        </authorList>
    </citation>
    <scope>NUCLEOTIDE SEQUENCE</scope>
    <source>
        <strain evidence="20 22">I ESC-2004</strain>
    </source>
</reference>
<dbReference type="Pfam" id="PF00361">
    <property type="entry name" value="Proton_antipo_M"/>
    <property type="match status" value="1"/>
</dbReference>
<evidence type="ECO:0000256" key="16">
    <source>
        <dbReference type="ARBA" id="ARBA00049551"/>
    </source>
</evidence>
<protein>
    <recommendedName>
        <fullName evidence="4">NADH-ubiquinone oxidoreductase chain 4</fullName>
        <ecNumber evidence="3">7.1.1.2</ecNumber>
    </recommendedName>
    <alternativeName>
        <fullName evidence="15">NADH dehydrogenase subunit 4</fullName>
    </alternativeName>
</protein>
<dbReference type="EMBL" id="AMQN01021833">
    <property type="status" value="NOT_ANNOTATED_CDS"/>
    <property type="molecule type" value="Genomic_DNA"/>
</dbReference>
<gene>
    <name evidence="20" type="ORF">CAPTEDRAFT_228675</name>
</gene>
<dbReference type="OMA" id="YARICSF"/>
<dbReference type="Proteomes" id="UP000014760">
    <property type="component" value="Unassembled WGS sequence"/>
</dbReference>
<feature type="transmembrane region" description="Helical" evidence="17">
    <location>
        <begin position="124"/>
        <end position="147"/>
    </location>
</feature>
<dbReference type="InterPro" id="IPR001750">
    <property type="entry name" value="ND/Mrp_TM"/>
</dbReference>